<sequence length="107" mass="11536">MCAAGFEHPTILPPSAICIPAVGAPIPSAGALVADTLALEHEAQVLRSHLELSTALNADLAIHAIIRHDQLVALYDRARRLRFRSLSRGPTLQSRRATRLHHPGAAR</sequence>
<organism evidence="1 2">
    <name type="scientific">Phytophthora megakarya</name>
    <dbReference type="NCBI Taxonomy" id="4795"/>
    <lineage>
        <taxon>Eukaryota</taxon>
        <taxon>Sar</taxon>
        <taxon>Stramenopiles</taxon>
        <taxon>Oomycota</taxon>
        <taxon>Peronosporomycetes</taxon>
        <taxon>Peronosporales</taxon>
        <taxon>Peronosporaceae</taxon>
        <taxon>Phytophthora</taxon>
    </lineage>
</organism>
<proteinExistence type="predicted"/>
<dbReference type="EMBL" id="NBNE01000907">
    <property type="protein sequence ID" value="OWZ16580.1"/>
    <property type="molecule type" value="Genomic_DNA"/>
</dbReference>
<dbReference type="OrthoDB" id="123373at2759"/>
<name>A0A225WI92_9STRA</name>
<dbReference type="AlphaFoldDB" id="A0A225WI92"/>
<gene>
    <name evidence="1" type="ORF">PHMEG_0009604</name>
</gene>
<reference evidence="2" key="1">
    <citation type="submission" date="2017-03" db="EMBL/GenBank/DDBJ databases">
        <title>Phytopthora megakarya and P. palmivora, two closely related causual agents of cacao black pod achieved similar genome size and gene model numbers by different mechanisms.</title>
        <authorList>
            <person name="Ali S."/>
            <person name="Shao J."/>
            <person name="Larry D.J."/>
            <person name="Kronmiller B."/>
            <person name="Shen D."/>
            <person name="Strem M.D."/>
            <person name="Melnick R.L."/>
            <person name="Guiltinan M.J."/>
            <person name="Tyler B.M."/>
            <person name="Meinhardt L.W."/>
            <person name="Bailey B.A."/>
        </authorList>
    </citation>
    <scope>NUCLEOTIDE SEQUENCE [LARGE SCALE GENOMIC DNA]</scope>
    <source>
        <strain evidence="2">zdho120</strain>
    </source>
</reference>
<accession>A0A225WI92</accession>
<keyword evidence="2" id="KW-1185">Reference proteome</keyword>
<comment type="caution">
    <text evidence="1">The sequence shown here is derived from an EMBL/GenBank/DDBJ whole genome shotgun (WGS) entry which is preliminary data.</text>
</comment>
<dbReference type="Proteomes" id="UP000198211">
    <property type="component" value="Unassembled WGS sequence"/>
</dbReference>
<protein>
    <submittedName>
        <fullName evidence="1">Uncharacterized protein</fullName>
    </submittedName>
</protein>
<evidence type="ECO:0000313" key="2">
    <source>
        <dbReference type="Proteomes" id="UP000198211"/>
    </source>
</evidence>
<evidence type="ECO:0000313" key="1">
    <source>
        <dbReference type="EMBL" id="OWZ16580.1"/>
    </source>
</evidence>